<reference evidence="2 3" key="1">
    <citation type="submission" date="2018-06" db="EMBL/GenBank/DDBJ databases">
        <authorList>
            <consortium name="Pathogen Informatics"/>
            <person name="Doyle S."/>
        </authorList>
    </citation>
    <scope>NUCLEOTIDE SEQUENCE [LARGE SCALE GENOMIC DNA]</scope>
    <source>
        <strain evidence="2 3">NCTC11190</strain>
    </source>
</reference>
<evidence type="ECO:0000313" key="3">
    <source>
        <dbReference type="Proteomes" id="UP000255233"/>
    </source>
</evidence>
<feature type="domain" description="GSCFA" evidence="1">
    <location>
        <begin position="23"/>
        <end position="252"/>
    </location>
</feature>
<dbReference type="GO" id="GO:0016788">
    <property type="term" value="F:hydrolase activity, acting on ester bonds"/>
    <property type="evidence" value="ECO:0007669"/>
    <property type="project" value="UniProtKB-ARBA"/>
</dbReference>
<organism evidence="2 3">
    <name type="scientific">Rikenella microfusus</name>
    <dbReference type="NCBI Taxonomy" id="28139"/>
    <lineage>
        <taxon>Bacteria</taxon>
        <taxon>Pseudomonadati</taxon>
        <taxon>Bacteroidota</taxon>
        <taxon>Bacteroidia</taxon>
        <taxon>Bacteroidales</taxon>
        <taxon>Rikenellaceae</taxon>
        <taxon>Rikenella</taxon>
    </lineage>
</organism>
<dbReference type="Proteomes" id="UP000255233">
    <property type="component" value="Unassembled WGS sequence"/>
</dbReference>
<dbReference type="Pfam" id="PF08885">
    <property type="entry name" value="GSCFA"/>
    <property type="match status" value="1"/>
</dbReference>
<dbReference type="EMBL" id="UGVL01000001">
    <property type="protein sequence ID" value="SUE33598.1"/>
    <property type="molecule type" value="Genomic_DNA"/>
</dbReference>
<accession>A0A379MPP2</accession>
<dbReference type="SUPFAM" id="SSF52266">
    <property type="entry name" value="SGNH hydrolase"/>
    <property type="match status" value="1"/>
</dbReference>
<dbReference type="STRING" id="880526.GCA_000427365_00638"/>
<proteinExistence type="predicted"/>
<dbReference type="InterPro" id="IPR036514">
    <property type="entry name" value="SGNH_hydro_sf"/>
</dbReference>
<dbReference type="OrthoDB" id="9807687at2"/>
<dbReference type="Gene3D" id="3.40.50.1110">
    <property type="entry name" value="SGNH hydrolase"/>
    <property type="match status" value="1"/>
</dbReference>
<evidence type="ECO:0000259" key="1">
    <source>
        <dbReference type="Pfam" id="PF08885"/>
    </source>
</evidence>
<protein>
    <submittedName>
        <fullName evidence="2">GSCFA family</fullName>
    </submittedName>
</protein>
<sequence>MDFRISAKIPDYPFRIGPSQRGLVLGSCFAAHVGGWLRDGKMPVSVNPFGVQYNPTSIVRTLDRLVSGQPFGEDELFEHDGLWHSPLHHGDFSGPDKKTVLERIERARIDGAGALEKADYLLLTFGTAWVYERQGRVVANCHKLPASTFTRRRMTVAETVELLAERIASRPALRVILTVSPVIHRGDGLTENQLSKSSLIVAAHELTDRFPEQVHYFPAYEIVTGELRDYRFYADDMCHPSPQAVAYVRERFAETLLSPDAAELIAAAGELKKAMAHRPLHPDSPQYARFRAGMRQKAESLQQRYKNADFGEELRFFG</sequence>
<dbReference type="InterPro" id="IPR014982">
    <property type="entry name" value="GSCFA"/>
</dbReference>
<keyword evidence="3" id="KW-1185">Reference proteome</keyword>
<dbReference type="AlphaFoldDB" id="A0A379MPP2"/>
<dbReference type="RefSeq" id="WP_027290424.1">
    <property type="nucleotide sequence ID" value="NZ_CALVFX010000002.1"/>
</dbReference>
<name>A0A379MPP2_9BACT</name>
<gene>
    <name evidence="2" type="ORF">NCTC11190_00808</name>
</gene>
<evidence type="ECO:0000313" key="2">
    <source>
        <dbReference type="EMBL" id="SUE33598.1"/>
    </source>
</evidence>